<feature type="compositionally biased region" description="Low complexity" evidence="1">
    <location>
        <begin position="194"/>
        <end position="210"/>
    </location>
</feature>
<gene>
    <name evidence="2" type="ORF">MAPG_08747</name>
</gene>
<feature type="region of interest" description="Disordered" evidence="1">
    <location>
        <begin position="736"/>
        <end position="755"/>
    </location>
</feature>
<feature type="region of interest" description="Disordered" evidence="1">
    <location>
        <begin position="394"/>
        <end position="437"/>
    </location>
</feature>
<feature type="compositionally biased region" description="Polar residues" evidence="1">
    <location>
        <begin position="246"/>
        <end position="256"/>
    </location>
</feature>
<feature type="region of interest" description="Disordered" evidence="1">
    <location>
        <begin position="768"/>
        <end position="816"/>
    </location>
</feature>
<feature type="non-terminal residue" evidence="2">
    <location>
        <position position="816"/>
    </location>
</feature>
<protein>
    <submittedName>
        <fullName evidence="2">Uncharacterized protein</fullName>
    </submittedName>
</protein>
<feature type="compositionally biased region" description="Pro residues" evidence="1">
    <location>
        <begin position="106"/>
        <end position="118"/>
    </location>
</feature>
<reference evidence="2" key="1">
    <citation type="submission" date="2010-05" db="EMBL/GenBank/DDBJ databases">
        <title>The Genome Sequence of Magnaporthe poae strain ATCC 64411.</title>
        <authorList>
            <consortium name="The Broad Institute Genome Sequencing Platform"/>
            <consortium name="Broad Institute Genome Sequencing Center for Infectious Disease"/>
            <person name="Ma L.-J."/>
            <person name="Dead R."/>
            <person name="Young S."/>
            <person name="Zeng Q."/>
            <person name="Koehrsen M."/>
            <person name="Alvarado L."/>
            <person name="Berlin A."/>
            <person name="Chapman S.B."/>
            <person name="Chen Z."/>
            <person name="Freedman E."/>
            <person name="Gellesch M."/>
            <person name="Goldberg J."/>
            <person name="Griggs A."/>
            <person name="Gujja S."/>
            <person name="Heilman E.R."/>
            <person name="Heiman D."/>
            <person name="Hepburn T."/>
            <person name="Howarth C."/>
            <person name="Jen D."/>
            <person name="Larson L."/>
            <person name="Mehta T."/>
            <person name="Neiman D."/>
            <person name="Pearson M."/>
            <person name="Roberts A."/>
            <person name="Saif S."/>
            <person name="Shea T."/>
            <person name="Shenoy N."/>
            <person name="Sisk P."/>
            <person name="Stolte C."/>
            <person name="Sykes S."/>
            <person name="Walk T."/>
            <person name="White J."/>
            <person name="Yandava C."/>
            <person name="Haas B."/>
            <person name="Nusbaum C."/>
            <person name="Birren B."/>
        </authorList>
    </citation>
    <scope>NUCLEOTIDE SEQUENCE</scope>
    <source>
        <strain evidence="2">ATCC 64411</strain>
    </source>
</reference>
<evidence type="ECO:0000313" key="2">
    <source>
        <dbReference type="EMBL" id="KLU89778.1"/>
    </source>
</evidence>
<feature type="compositionally biased region" description="Low complexity" evidence="1">
    <location>
        <begin position="142"/>
        <end position="153"/>
    </location>
</feature>
<dbReference type="OrthoDB" id="5324692at2759"/>
<dbReference type="AlphaFoldDB" id="A0A0H2U0U9"/>
<evidence type="ECO:0000256" key="1">
    <source>
        <dbReference type="SAM" id="MobiDB-lite"/>
    </source>
</evidence>
<feature type="compositionally biased region" description="Pro residues" evidence="1">
    <location>
        <begin position="9"/>
        <end position="34"/>
    </location>
</feature>
<proteinExistence type="predicted"/>
<reference evidence="2" key="2">
    <citation type="submission" date="2011-03" db="EMBL/GenBank/DDBJ databases">
        <title>Annotation of Magnaporthe poae ATCC 64411.</title>
        <authorList>
            <person name="Ma L.-J."/>
            <person name="Dead R."/>
            <person name="Young S.K."/>
            <person name="Zeng Q."/>
            <person name="Gargeya S."/>
            <person name="Fitzgerald M."/>
            <person name="Haas B."/>
            <person name="Abouelleil A."/>
            <person name="Alvarado L."/>
            <person name="Arachchi H.M."/>
            <person name="Berlin A."/>
            <person name="Brown A."/>
            <person name="Chapman S.B."/>
            <person name="Chen Z."/>
            <person name="Dunbar C."/>
            <person name="Freedman E."/>
            <person name="Gearin G."/>
            <person name="Gellesch M."/>
            <person name="Goldberg J."/>
            <person name="Griggs A."/>
            <person name="Gujja S."/>
            <person name="Heiman D."/>
            <person name="Howarth C."/>
            <person name="Larson L."/>
            <person name="Lui A."/>
            <person name="MacDonald P.J.P."/>
            <person name="Mehta T."/>
            <person name="Montmayeur A."/>
            <person name="Murphy C."/>
            <person name="Neiman D."/>
            <person name="Pearson M."/>
            <person name="Priest M."/>
            <person name="Roberts A."/>
            <person name="Saif S."/>
            <person name="Shea T."/>
            <person name="Shenoy N."/>
            <person name="Sisk P."/>
            <person name="Stolte C."/>
            <person name="Sykes S."/>
            <person name="Yandava C."/>
            <person name="Wortman J."/>
            <person name="Nusbaum C."/>
            <person name="Birren B."/>
        </authorList>
    </citation>
    <scope>NUCLEOTIDE SEQUENCE</scope>
    <source>
        <strain evidence="2">ATCC 64411</strain>
    </source>
</reference>
<feature type="compositionally biased region" description="Low complexity" evidence="1">
    <location>
        <begin position="95"/>
        <end position="105"/>
    </location>
</feature>
<name>A0A0H2U0U9_MAGP6</name>
<feature type="compositionally biased region" description="Basic and acidic residues" evidence="1">
    <location>
        <begin position="410"/>
        <end position="432"/>
    </location>
</feature>
<feature type="region of interest" description="Disordered" evidence="1">
    <location>
        <begin position="238"/>
        <end position="264"/>
    </location>
</feature>
<sequence>MNSAGGAPYFPPPPGQFGRLPPQPPFQTLQPPPYTQQAHPSSPIGPAHASAPTETTVNAPYGPIPGTVAPGAASSLGIQSHKPPPPAIQTAGTWPQAAADLAPGKAPAPSPPQPPLAPAPAQHHPQSVGYAPSPTPYGSEYAPSPMSSVASPVQGFHSTMRPPLPPSSCVSPAGTPQAPFQLPYAQTFPVSGNAPQQSTPSPAPSTHSPQGSFAAIPPKLVVEQGPPAIQTQAAQPTYLPDHPAVSQGQPASTPKTPHTAEVAPTTYGGWPASLAKLDISRFLPHAATSAAARTDPKPSQAAAQPAWTAVDPFSKNNDCHELAGDDVNPPVHNEPAPQKTYSAAHEKGADIPATGSSPGVEKEMTKHLNEVTSPKDLASTNQLTIASELPGNQEPQAAQVIPPPQPQARTQDRAHNADEPGCRSDAEPELWKRPYPPMRLHGTPNPVIFECPEDRELDYTTVWYRLPDVPDFLACTLCHKMYIKGTVLEPSFEAVELPKGRCRFNVPRLTRSLVPDARHRGDGDVQPIQDYAKRRLEIQDCHGQGGVSAEAQVKWFKSDDPRLDWFAVCEACQEDVVQGTPFRAHFLDRQTQQEDKIWACDVCVPYIKRALLRFSSLSGDPSPRWDAFVEAANRRMRLPKCEGVPVAVEQEQASTARWYRPTAATPGDRAQELVLCETCFCDKVALTSLETGFELLSPPQQQQGAAGIVDILVAQVRAAVPATAMTCRGPTAPDHGGAHLGHRHAGPRGLPHGRAHNRRLPAVHRVWHHRRAGGSRSRAARTGPLPVSPDFCHLRSVLRPPGSRPGDLRVSSRSGP</sequence>
<dbReference type="VEuPathDB" id="FungiDB:MAPG_08747"/>
<feature type="compositionally biased region" description="Basic residues" evidence="1">
    <location>
        <begin position="740"/>
        <end position="755"/>
    </location>
</feature>
<feature type="region of interest" description="Disordered" evidence="1">
    <location>
        <begin position="1"/>
        <end position="213"/>
    </location>
</feature>
<feature type="region of interest" description="Disordered" evidence="1">
    <location>
        <begin position="311"/>
        <end position="363"/>
    </location>
</feature>
<organism evidence="2">
    <name type="scientific">Magnaporthiopsis poae (strain ATCC 64411 / 73-15)</name>
    <name type="common">Kentucky bluegrass fungus</name>
    <name type="synonym">Magnaporthe poae</name>
    <dbReference type="NCBI Taxonomy" id="644358"/>
    <lineage>
        <taxon>Eukaryota</taxon>
        <taxon>Fungi</taxon>
        <taxon>Dikarya</taxon>
        <taxon>Ascomycota</taxon>
        <taxon>Pezizomycotina</taxon>
        <taxon>Sordariomycetes</taxon>
        <taxon>Sordariomycetidae</taxon>
        <taxon>Magnaporthales</taxon>
        <taxon>Magnaporthaceae</taxon>
        <taxon>Magnaporthiopsis</taxon>
    </lineage>
</organism>
<accession>A0A0H2U0U9</accession>
<dbReference type="EMBL" id="GL876973">
    <property type="protein sequence ID" value="KLU89778.1"/>
    <property type="molecule type" value="Genomic_DNA"/>
</dbReference>